<protein>
    <submittedName>
        <fullName evidence="2">Uncharacterized protein YukE</fullName>
    </submittedName>
</protein>
<feature type="compositionally biased region" description="Low complexity" evidence="1">
    <location>
        <begin position="767"/>
        <end position="776"/>
    </location>
</feature>
<evidence type="ECO:0000313" key="3">
    <source>
        <dbReference type="Proteomes" id="UP001519363"/>
    </source>
</evidence>
<feature type="compositionally biased region" description="Polar residues" evidence="1">
    <location>
        <begin position="847"/>
        <end position="861"/>
    </location>
</feature>
<feature type="compositionally biased region" description="Low complexity" evidence="1">
    <location>
        <begin position="499"/>
        <end position="509"/>
    </location>
</feature>
<sequence>MYQSNVQGSASNEEIKKILDDPNVPEALKRDIIATWAGTYDVGGRGNGKPPAEVQQYIDKYNAQGDVDTYKRSRKADVSTSSNQEEEDLKRRTDEAKAVQESNGKAGGNQAVLDQAKRGIDGGTGSGYNSSKELFDAGARGLEFFGNFHESYNNYTGSKFDFNKLRDRYDEHREVQFAKFRNEIERLGKAHGQLENLTQNLRNHTSSLLNTWKGGASSGAQGYSKTFLDKAGQFTGQLKQARDTLKEALPRVEQACYDTANCMNGIAANAVQVGGYTKVQVELVVKVAKREANDEELGLIASRLGVKYDAEGCGDDVPDRIKDEAQRNAKDWLDKHFVPKFREHENNFNQRADNTFRTIDTAWRGVKDALNLVNPDPFKEMPAGIEPGKDTGGGTPPGGGGKPPGGGGMPPGGGGMPPGGGGMPPMPEAQPTPEMPKLPTDQTNPAGVGDPNDRQTVTIDDGSGRKIAVSEPTDDGKVKLMVTGPDGKPKPYEIDFQVPGERPAGQPGAPGQPGVPGHPGVPGQPPGPGQQLPGQPPAQGEPVTQIKPGPDGTASFRDGNSLISTQLVPGTTDQMKVTIDNMDGRPPTTYTVNFEDEAPKPPGQQAQGMPRPMPPLDQPQHDPRAMPLRGEVPGPQTEPAFGRMGEPMPAPAGGPQGWQGGAPQGWQGGPPQEWQPAPAQAGMPQGGPQGWQGAAPQGWQAPQEWQGGPQHGGPQQGFPQQGFPPPGGAQHGWQPAGPQGWQGGPAQGWAPPQPGGVPWQPEPMPQGGPQHGGPWQDNGPGHHGGQPRFEQPPPGPQGPGPQGWAPPPPQPGYANFPPPAPAFHPGPVDGTAVASAASGDYGLGNDYSRTSSNDGQVSAGSAFTGGGQHGQHGGAGLADTNSPQGAGPAGAGLASVPDGSAWGQNTMGQAQQPGGMPMGGMPMGGGAGAGGGQGGDQERQASSWRTQGQYFNVDDDPNQPRQWVDPVLGDDGFRDR</sequence>
<dbReference type="SUPFAM" id="SSF140453">
    <property type="entry name" value="EsxAB dimer-like"/>
    <property type="match status" value="1"/>
</dbReference>
<feature type="compositionally biased region" description="Gly residues" evidence="1">
    <location>
        <begin position="863"/>
        <end position="876"/>
    </location>
</feature>
<dbReference type="Gene3D" id="1.10.287.1060">
    <property type="entry name" value="ESAT-6-like"/>
    <property type="match status" value="1"/>
</dbReference>
<organism evidence="2 3">
    <name type="scientific">Crossiella equi</name>
    <dbReference type="NCBI Taxonomy" id="130796"/>
    <lineage>
        <taxon>Bacteria</taxon>
        <taxon>Bacillati</taxon>
        <taxon>Actinomycetota</taxon>
        <taxon>Actinomycetes</taxon>
        <taxon>Pseudonocardiales</taxon>
        <taxon>Pseudonocardiaceae</taxon>
        <taxon>Crossiella</taxon>
    </lineage>
</organism>
<feature type="compositionally biased region" description="Low complexity" evidence="1">
    <location>
        <begin position="644"/>
        <end position="653"/>
    </location>
</feature>
<feature type="compositionally biased region" description="Gly residues" evidence="1">
    <location>
        <begin position="654"/>
        <end position="668"/>
    </location>
</feature>
<evidence type="ECO:0000313" key="2">
    <source>
        <dbReference type="EMBL" id="MBP2476200.1"/>
    </source>
</evidence>
<dbReference type="EMBL" id="JAGIOO010000001">
    <property type="protein sequence ID" value="MBP2476200.1"/>
    <property type="molecule type" value="Genomic_DNA"/>
</dbReference>
<feature type="compositionally biased region" description="Polar residues" evidence="1">
    <location>
        <begin position="940"/>
        <end position="950"/>
    </location>
</feature>
<feature type="region of interest" description="Disordered" evidence="1">
    <location>
        <begin position="374"/>
        <end position="976"/>
    </location>
</feature>
<feature type="compositionally biased region" description="Low complexity" evidence="1">
    <location>
        <begin position="691"/>
        <end position="708"/>
    </location>
</feature>
<evidence type="ECO:0000256" key="1">
    <source>
        <dbReference type="SAM" id="MobiDB-lite"/>
    </source>
</evidence>
<feature type="compositionally biased region" description="Pro residues" evidence="1">
    <location>
        <begin position="424"/>
        <end position="436"/>
    </location>
</feature>
<feature type="compositionally biased region" description="Basic and acidic residues" evidence="1">
    <location>
        <begin position="68"/>
        <end position="77"/>
    </location>
</feature>
<dbReference type="RefSeq" id="WP_086783556.1">
    <property type="nucleotide sequence ID" value="NZ_JAGIOO010000001.1"/>
</dbReference>
<comment type="caution">
    <text evidence="2">The sequence shown here is derived from an EMBL/GenBank/DDBJ whole genome shotgun (WGS) entry which is preliminary data.</text>
</comment>
<name>A0ABS5AKL7_9PSEU</name>
<reference evidence="2 3" key="1">
    <citation type="submission" date="2021-03" db="EMBL/GenBank/DDBJ databases">
        <title>Sequencing the genomes of 1000 actinobacteria strains.</title>
        <authorList>
            <person name="Klenk H.-P."/>
        </authorList>
    </citation>
    <scope>NUCLEOTIDE SEQUENCE [LARGE SCALE GENOMIC DNA]</scope>
    <source>
        <strain evidence="2 3">DSM 44580</strain>
    </source>
</reference>
<feature type="compositionally biased region" description="Low complexity" evidence="1">
    <location>
        <begin position="529"/>
        <end position="542"/>
    </location>
</feature>
<accession>A0ABS5AKL7</accession>
<gene>
    <name evidence="2" type="ORF">JOF53_005072</name>
</gene>
<dbReference type="InterPro" id="IPR036689">
    <property type="entry name" value="ESAT-6-like_sf"/>
</dbReference>
<feature type="compositionally biased region" description="Gly residues" evidence="1">
    <location>
        <begin position="916"/>
        <end position="935"/>
    </location>
</feature>
<dbReference type="Proteomes" id="UP001519363">
    <property type="component" value="Unassembled WGS sequence"/>
</dbReference>
<feature type="compositionally biased region" description="Low complexity" evidence="1">
    <location>
        <begin position="669"/>
        <end position="683"/>
    </location>
</feature>
<feature type="compositionally biased region" description="Pro residues" evidence="1">
    <location>
        <begin position="790"/>
        <end position="824"/>
    </location>
</feature>
<feature type="compositionally biased region" description="Gly residues" evidence="1">
    <location>
        <begin position="390"/>
        <end position="423"/>
    </location>
</feature>
<proteinExistence type="predicted"/>
<keyword evidence="3" id="KW-1185">Reference proteome</keyword>
<feature type="compositionally biased region" description="Polar residues" evidence="1">
    <location>
        <begin position="561"/>
        <end position="575"/>
    </location>
</feature>
<feature type="region of interest" description="Disordered" evidence="1">
    <location>
        <begin position="68"/>
        <end position="109"/>
    </location>
</feature>
<feature type="compositionally biased region" description="Pro residues" evidence="1">
    <location>
        <begin position="751"/>
        <end position="766"/>
    </location>
</feature>
<feature type="compositionally biased region" description="Basic and acidic residues" evidence="1">
    <location>
        <begin position="88"/>
        <end position="98"/>
    </location>
</feature>